<dbReference type="Proteomes" id="UP001228049">
    <property type="component" value="Unassembled WGS sequence"/>
</dbReference>
<evidence type="ECO:0000313" key="2">
    <source>
        <dbReference type="EMBL" id="KAK1896351.1"/>
    </source>
</evidence>
<dbReference type="AlphaFoldDB" id="A0AAD9C7R0"/>
<sequence length="116" mass="13465">MKGEDGGRCDRKSNFHKQDKRIPLSDPSYLSICTPWFDPEHLTPANGQRYSHMSLVGACWTERLTSEEERKRWQEKMAKAEELRNTAGIHTERLRPAYFQQAGHEGLSEWMRASEG</sequence>
<dbReference type="EMBL" id="JASDAP010000009">
    <property type="protein sequence ID" value="KAK1896351.1"/>
    <property type="molecule type" value="Genomic_DNA"/>
</dbReference>
<gene>
    <name evidence="2" type="ORF">KUDE01_015896</name>
</gene>
<reference evidence="2" key="1">
    <citation type="submission" date="2023-04" db="EMBL/GenBank/DDBJ databases">
        <title>Chromosome-level genome of Chaenocephalus aceratus.</title>
        <authorList>
            <person name="Park H."/>
        </authorList>
    </citation>
    <scope>NUCLEOTIDE SEQUENCE</scope>
    <source>
        <strain evidence="2">DE</strain>
        <tissue evidence="2">Muscle</tissue>
    </source>
</reference>
<comment type="caution">
    <text evidence="2">The sequence shown here is derived from an EMBL/GenBank/DDBJ whole genome shotgun (WGS) entry which is preliminary data.</text>
</comment>
<evidence type="ECO:0000313" key="3">
    <source>
        <dbReference type="Proteomes" id="UP001228049"/>
    </source>
</evidence>
<protein>
    <submittedName>
        <fullName evidence="2">Protein BOLA1 chloroplastic</fullName>
    </submittedName>
</protein>
<accession>A0AAD9C7R0</accession>
<feature type="region of interest" description="Disordered" evidence="1">
    <location>
        <begin position="1"/>
        <end position="23"/>
    </location>
</feature>
<proteinExistence type="predicted"/>
<organism evidence="2 3">
    <name type="scientific">Dissostichus eleginoides</name>
    <name type="common">Patagonian toothfish</name>
    <name type="synonym">Dissostichus amissus</name>
    <dbReference type="NCBI Taxonomy" id="100907"/>
    <lineage>
        <taxon>Eukaryota</taxon>
        <taxon>Metazoa</taxon>
        <taxon>Chordata</taxon>
        <taxon>Craniata</taxon>
        <taxon>Vertebrata</taxon>
        <taxon>Euteleostomi</taxon>
        <taxon>Actinopterygii</taxon>
        <taxon>Neopterygii</taxon>
        <taxon>Teleostei</taxon>
        <taxon>Neoteleostei</taxon>
        <taxon>Acanthomorphata</taxon>
        <taxon>Eupercaria</taxon>
        <taxon>Perciformes</taxon>
        <taxon>Notothenioidei</taxon>
        <taxon>Nototheniidae</taxon>
        <taxon>Dissostichus</taxon>
    </lineage>
</organism>
<evidence type="ECO:0000256" key="1">
    <source>
        <dbReference type="SAM" id="MobiDB-lite"/>
    </source>
</evidence>
<keyword evidence="3" id="KW-1185">Reference proteome</keyword>
<name>A0AAD9C7R0_DISEL</name>